<gene>
    <name evidence="2" type="ORF">IAB75_04075</name>
</gene>
<evidence type="ECO:0000313" key="2">
    <source>
        <dbReference type="EMBL" id="MBO8483276.1"/>
    </source>
</evidence>
<reference evidence="2" key="2">
    <citation type="journal article" date="2021" name="PeerJ">
        <title>Extensive microbial diversity within the chicken gut microbiome revealed by metagenomics and culture.</title>
        <authorList>
            <person name="Gilroy R."/>
            <person name="Ravi A."/>
            <person name="Getino M."/>
            <person name="Pursley I."/>
            <person name="Horton D.L."/>
            <person name="Alikhan N.F."/>
            <person name="Baker D."/>
            <person name="Gharbi K."/>
            <person name="Hall N."/>
            <person name="Watson M."/>
            <person name="Adriaenssens E.M."/>
            <person name="Foster-Nyarko E."/>
            <person name="Jarju S."/>
            <person name="Secka A."/>
            <person name="Antonio M."/>
            <person name="Oren A."/>
            <person name="Chaudhuri R.R."/>
            <person name="La Ragione R."/>
            <person name="Hildebrand F."/>
            <person name="Pallen M.J."/>
        </authorList>
    </citation>
    <scope>NUCLEOTIDE SEQUENCE</scope>
    <source>
        <strain evidence="2">G3-8215</strain>
    </source>
</reference>
<evidence type="ECO:0000313" key="3">
    <source>
        <dbReference type="Proteomes" id="UP000725002"/>
    </source>
</evidence>
<name>A0A940DT06_9BACT</name>
<dbReference type="SUPFAM" id="SSF111369">
    <property type="entry name" value="HlyD-like secretion proteins"/>
    <property type="match status" value="1"/>
</dbReference>
<dbReference type="GO" id="GO:1990281">
    <property type="term" value="C:efflux pump complex"/>
    <property type="evidence" value="ECO:0007669"/>
    <property type="project" value="TreeGrafter"/>
</dbReference>
<dbReference type="PANTHER" id="PTHR30469:SF33">
    <property type="entry name" value="SLR1207 PROTEIN"/>
    <property type="match status" value="1"/>
</dbReference>
<dbReference type="Proteomes" id="UP000725002">
    <property type="component" value="Unassembled WGS sequence"/>
</dbReference>
<comment type="similarity">
    <text evidence="1">Belongs to the membrane fusion protein (MFP) (TC 8.A.1) family.</text>
</comment>
<reference evidence="2" key="1">
    <citation type="submission" date="2020-10" db="EMBL/GenBank/DDBJ databases">
        <authorList>
            <person name="Gilroy R."/>
        </authorList>
    </citation>
    <scope>NUCLEOTIDE SEQUENCE</scope>
    <source>
        <strain evidence="2">G3-8215</strain>
    </source>
</reference>
<dbReference type="PANTHER" id="PTHR30469">
    <property type="entry name" value="MULTIDRUG RESISTANCE PROTEIN MDTA"/>
    <property type="match status" value="1"/>
</dbReference>
<proteinExistence type="inferred from homology"/>
<dbReference type="Gene3D" id="1.10.287.470">
    <property type="entry name" value="Helix hairpin bin"/>
    <property type="match status" value="1"/>
</dbReference>
<dbReference type="EMBL" id="JADILV010000025">
    <property type="protein sequence ID" value="MBO8483276.1"/>
    <property type="molecule type" value="Genomic_DNA"/>
</dbReference>
<protein>
    <submittedName>
        <fullName evidence="2">Efflux RND transporter periplasmic adaptor subunit</fullName>
    </submittedName>
</protein>
<dbReference type="GO" id="GO:0015562">
    <property type="term" value="F:efflux transmembrane transporter activity"/>
    <property type="evidence" value="ECO:0007669"/>
    <property type="project" value="TreeGrafter"/>
</dbReference>
<dbReference type="Gene3D" id="2.40.30.170">
    <property type="match status" value="1"/>
</dbReference>
<organism evidence="2 3">
    <name type="scientific">Candidatus Cryptobacteroides avicola</name>
    <dbReference type="NCBI Taxonomy" id="2840757"/>
    <lineage>
        <taxon>Bacteria</taxon>
        <taxon>Pseudomonadati</taxon>
        <taxon>Bacteroidota</taxon>
        <taxon>Bacteroidia</taxon>
        <taxon>Bacteroidales</taxon>
        <taxon>Candidatus Cryptobacteroides</taxon>
    </lineage>
</organism>
<sequence>MKVKPFNIIALLVFAAVVAAIGWNIVSDNRKGHYLTASPEIRTIEKKVSVPGHVYPAREIEIKSQLSGVLDSILVKTGDFVSAGDPVATVRLVPGSSDIEQMENNLKVAKIEMDAAELSYRRDLDLFGKDAIPKSDMEATEKAYLISREQYSTARNQLDIMKYGFSSATGVSNTVTASTSGTVIDIPVEPGTSVIERNTYNIGTTIAVLAETDCFVFKAKVPEQNLGYMSPGTRAILTFNAYDSLCVDATVTKVTAKGEETGTSVRFTVEAVFDMTSGMPVIRSGYSATAEILAARKDSVLSLKEKYLTFRNDSTYVHLLDTVSGRPLLQAVRTGISDGERIEITAGISLSDRIITNYGDTDD</sequence>
<accession>A0A940DT06</accession>
<dbReference type="Gene3D" id="2.40.420.20">
    <property type="match status" value="1"/>
</dbReference>
<evidence type="ECO:0000256" key="1">
    <source>
        <dbReference type="ARBA" id="ARBA00009477"/>
    </source>
</evidence>
<dbReference type="InterPro" id="IPR006143">
    <property type="entry name" value="RND_pump_MFP"/>
</dbReference>
<dbReference type="Gene3D" id="2.40.50.100">
    <property type="match status" value="1"/>
</dbReference>
<dbReference type="AlphaFoldDB" id="A0A940DT06"/>
<dbReference type="NCBIfam" id="TIGR01730">
    <property type="entry name" value="RND_mfp"/>
    <property type="match status" value="1"/>
</dbReference>
<comment type="caution">
    <text evidence="2">The sequence shown here is derived from an EMBL/GenBank/DDBJ whole genome shotgun (WGS) entry which is preliminary data.</text>
</comment>